<dbReference type="Gene3D" id="3.40.50.720">
    <property type="entry name" value="NAD(P)-binding Rossmann-like Domain"/>
    <property type="match status" value="1"/>
</dbReference>
<dbReference type="InterPro" id="IPR051604">
    <property type="entry name" value="Ergot_Alk_Oxidoreductase"/>
</dbReference>
<sequence length="276" mass="30773">MTLLVTGATGNIGRKVIAHLLERGQRVRALSRTPSRSALPPVVEVFEGDLTAPATLGPALQGVTAVFLITHDGPRYAPLQTGQALIQLIHEHGVRRVVTLWRGERGTIEAALESSSQLEWTQLEPSDFMSNMLHWAESIRSHHRVQEPYPHSRCALIHEQDVAEVAARVLVEDGHHGRVYRLTGSEALTIPQRVHILKETLGRDIAYVELSDAQARERWRDMGFGPDFIELLATWHDNPLAYTLTNAVEKVLGRPPLRFDTWAQEHVAAFRAPAAL</sequence>
<organism evidence="2 3">
    <name type="scientific">Myxococcus landrumensis</name>
    <dbReference type="NCBI Taxonomy" id="2813577"/>
    <lineage>
        <taxon>Bacteria</taxon>
        <taxon>Pseudomonadati</taxon>
        <taxon>Myxococcota</taxon>
        <taxon>Myxococcia</taxon>
        <taxon>Myxococcales</taxon>
        <taxon>Cystobacterineae</taxon>
        <taxon>Myxococcaceae</taxon>
        <taxon>Myxococcus</taxon>
    </lineage>
</organism>
<dbReference type="RefSeq" id="WP_206718466.1">
    <property type="nucleotide sequence ID" value="NZ_CP071091.1"/>
</dbReference>
<reference evidence="2 3" key="1">
    <citation type="submission" date="2021-02" db="EMBL/GenBank/DDBJ databases">
        <title>De Novo genome assembly of isolated myxobacteria.</title>
        <authorList>
            <person name="Stevens D.C."/>
        </authorList>
    </citation>
    <scope>NUCLEOTIDE SEQUENCE [LARGE SCALE GENOMIC DNA]</scope>
    <source>
        <strain evidence="2 3">SCHIC003</strain>
    </source>
</reference>
<keyword evidence="3" id="KW-1185">Reference proteome</keyword>
<dbReference type="PANTHER" id="PTHR43162">
    <property type="match status" value="1"/>
</dbReference>
<accession>A0ABX7NDF1</accession>
<proteinExistence type="predicted"/>
<dbReference type="Proteomes" id="UP000663090">
    <property type="component" value="Chromosome"/>
</dbReference>
<feature type="domain" description="NAD(P)-binding" evidence="1">
    <location>
        <begin position="7"/>
        <end position="99"/>
    </location>
</feature>
<gene>
    <name evidence="2" type="ORF">JY572_12595</name>
</gene>
<evidence type="ECO:0000313" key="3">
    <source>
        <dbReference type="Proteomes" id="UP000663090"/>
    </source>
</evidence>
<dbReference type="PANTHER" id="PTHR43162:SF1">
    <property type="entry name" value="PRESTALK A DIFFERENTIATION PROTEIN A"/>
    <property type="match status" value="1"/>
</dbReference>
<dbReference type="Pfam" id="PF13460">
    <property type="entry name" value="NAD_binding_10"/>
    <property type="match status" value="1"/>
</dbReference>
<dbReference type="Gene3D" id="3.90.25.10">
    <property type="entry name" value="UDP-galactose 4-epimerase, domain 1"/>
    <property type="match status" value="1"/>
</dbReference>
<evidence type="ECO:0000259" key="1">
    <source>
        <dbReference type="Pfam" id="PF13460"/>
    </source>
</evidence>
<dbReference type="InterPro" id="IPR036291">
    <property type="entry name" value="NAD(P)-bd_dom_sf"/>
</dbReference>
<dbReference type="InterPro" id="IPR016040">
    <property type="entry name" value="NAD(P)-bd_dom"/>
</dbReference>
<evidence type="ECO:0000313" key="2">
    <source>
        <dbReference type="EMBL" id="QSQ16830.1"/>
    </source>
</evidence>
<dbReference type="SUPFAM" id="SSF51735">
    <property type="entry name" value="NAD(P)-binding Rossmann-fold domains"/>
    <property type="match status" value="1"/>
</dbReference>
<protein>
    <submittedName>
        <fullName evidence="2">NAD(P)H-binding protein</fullName>
    </submittedName>
</protein>
<dbReference type="EMBL" id="CP071091">
    <property type="protein sequence ID" value="QSQ16830.1"/>
    <property type="molecule type" value="Genomic_DNA"/>
</dbReference>
<name>A0ABX7NDF1_9BACT</name>